<dbReference type="InterPro" id="IPR016181">
    <property type="entry name" value="Acyl_CoA_acyltransferase"/>
</dbReference>
<dbReference type="InterPro" id="IPR000182">
    <property type="entry name" value="GNAT_dom"/>
</dbReference>
<dbReference type="EMBL" id="JAOWKZ010000001">
    <property type="protein sequence ID" value="MCV2871528.1"/>
    <property type="molecule type" value="Genomic_DNA"/>
</dbReference>
<organism evidence="4 5">
    <name type="scientific">Albidovulum litorale</name>
    <dbReference type="NCBI Taxonomy" id="2984134"/>
    <lineage>
        <taxon>Bacteria</taxon>
        <taxon>Pseudomonadati</taxon>
        <taxon>Pseudomonadota</taxon>
        <taxon>Alphaproteobacteria</taxon>
        <taxon>Rhodobacterales</taxon>
        <taxon>Paracoccaceae</taxon>
        <taxon>Albidovulum</taxon>
    </lineage>
</organism>
<gene>
    <name evidence="4" type="ORF">OEZ71_04385</name>
</gene>
<proteinExistence type="predicted"/>
<keyword evidence="2" id="KW-0012">Acyltransferase</keyword>
<keyword evidence="5" id="KW-1185">Reference proteome</keyword>
<dbReference type="PROSITE" id="PS51186">
    <property type="entry name" value="GNAT"/>
    <property type="match status" value="1"/>
</dbReference>
<dbReference type="RefSeq" id="WP_263738696.1">
    <property type="nucleotide sequence ID" value="NZ_JAOWKZ010000001.1"/>
</dbReference>
<evidence type="ECO:0000256" key="2">
    <source>
        <dbReference type="ARBA" id="ARBA00023315"/>
    </source>
</evidence>
<dbReference type="Pfam" id="PF00583">
    <property type="entry name" value="Acetyltransf_1"/>
    <property type="match status" value="1"/>
</dbReference>
<name>A0ABT2ZK78_9RHOB</name>
<evidence type="ECO:0000313" key="4">
    <source>
        <dbReference type="EMBL" id="MCV2871528.1"/>
    </source>
</evidence>
<dbReference type="SUPFAM" id="SSF55729">
    <property type="entry name" value="Acyl-CoA N-acyltransferases (Nat)"/>
    <property type="match status" value="1"/>
</dbReference>
<dbReference type="PANTHER" id="PTHR43877">
    <property type="entry name" value="AMINOALKYLPHOSPHONATE N-ACETYLTRANSFERASE-RELATED-RELATED"/>
    <property type="match status" value="1"/>
</dbReference>
<feature type="domain" description="N-acetyltransferase" evidence="3">
    <location>
        <begin position="1"/>
        <end position="158"/>
    </location>
</feature>
<protein>
    <submittedName>
        <fullName evidence="4">GNAT family N-acetyltransferase</fullName>
    </submittedName>
</protein>
<accession>A0ABT2ZK78</accession>
<dbReference type="Gene3D" id="3.40.630.30">
    <property type="match status" value="1"/>
</dbReference>
<evidence type="ECO:0000256" key="1">
    <source>
        <dbReference type="ARBA" id="ARBA00022679"/>
    </source>
</evidence>
<dbReference type="InterPro" id="IPR050832">
    <property type="entry name" value="Bact_Acetyltransf"/>
</dbReference>
<evidence type="ECO:0000313" key="5">
    <source>
        <dbReference type="Proteomes" id="UP001652564"/>
    </source>
</evidence>
<sequence length="158" mass="17054">MIVRRVGPAEAEVWRAIRLEALGKAPEAFSARLADWQDRPLTDFAAQLEANPTFLAFEGDAPVGCISWVPEADDPSRGWIGGVFVADRMRGKGVGQALIATAVADARTAGITEMWLEVRAGNVAALKVYEQAGFAVVTDPDRPRNSCGCEIGMRRALR</sequence>
<dbReference type="PANTHER" id="PTHR43877:SF2">
    <property type="entry name" value="AMINOALKYLPHOSPHONATE N-ACETYLTRANSFERASE-RELATED"/>
    <property type="match status" value="1"/>
</dbReference>
<evidence type="ECO:0000259" key="3">
    <source>
        <dbReference type="PROSITE" id="PS51186"/>
    </source>
</evidence>
<reference evidence="4 5" key="1">
    <citation type="submission" date="2022-10" db="EMBL/GenBank/DDBJ databases">
        <title>Defluviimonas sp. nov., isolated from ocean surface sediments.</title>
        <authorList>
            <person name="He W."/>
            <person name="Wang L."/>
            <person name="Zhang D.-F."/>
        </authorList>
    </citation>
    <scope>NUCLEOTIDE SEQUENCE [LARGE SCALE GENOMIC DNA]</scope>
    <source>
        <strain evidence="4 5">WL0050</strain>
    </source>
</reference>
<dbReference type="CDD" id="cd04301">
    <property type="entry name" value="NAT_SF"/>
    <property type="match status" value="1"/>
</dbReference>
<dbReference type="Proteomes" id="UP001652564">
    <property type="component" value="Unassembled WGS sequence"/>
</dbReference>
<keyword evidence="1" id="KW-0808">Transferase</keyword>
<comment type="caution">
    <text evidence="4">The sequence shown here is derived from an EMBL/GenBank/DDBJ whole genome shotgun (WGS) entry which is preliminary data.</text>
</comment>